<evidence type="ECO:0000313" key="1">
    <source>
        <dbReference type="EMBL" id="SHK38704.1"/>
    </source>
</evidence>
<keyword evidence="2" id="KW-1185">Reference proteome</keyword>
<proteinExistence type="predicted"/>
<dbReference type="AlphaFoldDB" id="A0A1M6S1K1"/>
<sequence>MLIGRSTSESANSSDGQTARCVTAIFVIEVIRDLQPIVGSL</sequence>
<dbReference type="EMBL" id="FRAP01000005">
    <property type="protein sequence ID" value="SHK38704.1"/>
    <property type="molecule type" value="Genomic_DNA"/>
</dbReference>
<organism evidence="1 2">
    <name type="scientific">Pseudonocardia thermophila</name>
    <dbReference type="NCBI Taxonomy" id="1848"/>
    <lineage>
        <taxon>Bacteria</taxon>
        <taxon>Bacillati</taxon>
        <taxon>Actinomycetota</taxon>
        <taxon>Actinomycetes</taxon>
        <taxon>Pseudonocardiales</taxon>
        <taxon>Pseudonocardiaceae</taxon>
        <taxon>Pseudonocardia</taxon>
    </lineage>
</organism>
<dbReference type="STRING" id="1848.SAMN05443637_105276"/>
<evidence type="ECO:0000313" key="2">
    <source>
        <dbReference type="Proteomes" id="UP000184363"/>
    </source>
</evidence>
<protein>
    <submittedName>
        <fullName evidence="1">Uncharacterized protein</fullName>
    </submittedName>
</protein>
<accession>A0A1M6S1K1</accession>
<gene>
    <name evidence="1" type="ORF">SAMN05443637_105276</name>
</gene>
<name>A0A1M6S1K1_PSETH</name>
<dbReference type="Proteomes" id="UP000184363">
    <property type="component" value="Unassembled WGS sequence"/>
</dbReference>
<reference evidence="1 2" key="1">
    <citation type="submission" date="2016-11" db="EMBL/GenBank/DDBJ databases">
        <authorList>
            <person name="Jaros S."/>
            <person name="Januszkiewicz K."/>
            <person name="Wedrychowicz H."/>
        </authorList>
    </citation>
    <scope>NUCLEOTIDE SEQUENCE [LARGE SCALE GENOMIC DNA]</scope>
    <source>
        <strain evidence="1 2">DSM 43832</strain>
    </source>
</reference>